<dbReference type="AlphaFoldDB" id="A0AAE0JZC8"/>
<keyword evidence="1" id="KW-1133">Transmembrane helix</keyword>
<keyword evidence="1" id="KW-0472">Membrane</keyword>
<protein>
    <recommendedName>
        <fullName evidence="4">MARVEL domain-containing protein</fullName>
    </recommendedName>
</protein>
<dbReference type="PANTHER" id="PTHR42083:SF1">
    <property type="entry name" value="MARVEL DOMAIN-CONTAINING PROTEIN"/>
    <property type="match status" value="1"/>
</dbReference>
<evidence type="ECO:0008006" key="4">
    <source>
        <dbReference type="Google" id="ProtNLM"/>
    </source>
</evidence>
<dbReference type="PANTHER" id="PTHR42083">
    <property type="entry name" value="MARVEL DOMAIN-CONTAINING PROTEIN"/>
    <property type="match status" value="1"/>
</dbReference>
<keyword evidence="1" id="KW-0812">Transmembrane</keyword>
<dbReference type="EMBL" id="JAULSN010000007">
    <property type="protein sequence ID" value="KAK3367163.1"/>
    <property type="molecule type" value="Genomic_DNA"/>
</dbReference>
<comment type="caution">
    <text evidence="2">The sequence shown here is derived from an EMBL/GenBank/DDBJ whole genome shotgun (WGS) entry which is preliminary data.</text>
</comment>
<organism evidence="2 3">
    <name type="scientific">Lasiosphaeria ovina</name>
    <dbReference type="NCBI Taxonomy" id="92902"/>
    <lineage>
        <taxon>Eukaryota</taxon>
        <taxon>Fungi</taxon>
        <taxon>Dikarya</taxon>
        <taxon>Ascomycota</taxon>
        <taxon>Pezizomycotina</taxon>
        <taxon>Sordariomycetes</taxon>
        <taxon>Sordariomycetidae</taxon>
        <taxon>Sordariales</taxon>
        <taxon>Lasiosphaeriaceae</taxon>
        <taxon>Lasiosphaeria</taxon>
    </lineage>
</organism>
<feature type="transmembrane region" description="Helical" evidence="1">
    <location>
        <begin position="12"/>
        <end position="30"/>
    </location>
</feature>
<accession>A0AAE0JZC8</accession>
<evidence type="ECO:0000313" key="2">
    <source>
        <dbReference type="EMBL" id="KAK3367163.1"/>
    </source>
</evidence>
<keyword evidence="3" id="KW-1185">Reference proteome</keyword>
<dbReference type="Proteomes" id="UP001287356">
    <property type="component" value="Unassembled WGS sequence"/>
</dbReference>
<reference evidence="2" key="1">
    <citation type="journal article" date="2023" name="Mol. Phylogenet. Evol.">
        <title>Genome-scale phylogeny and comparative genomics of the fungal order Sordariales.</title>
        <authorList>
            <person name="Hensen N."/>
            <person name="Bonometti L."/>
            <person name="Westerberg I."/>
            <person name="Brannstrom I.O."/>
            <person name="Guillou S."/>
            <person name="Cros-Aarteil S."/>
            <person name="Calhoun S."/>
            <person name="Haridas S."/>
            <person name="Kuo A."/>
            <person name="Mondo S."/>
            <person name="Pangilinan J."/>
            <person name="Riley R."/>
            <person name="LaButti K."/>
            <person name="Andreopoulos B."/>
            <person name="Lipzen A."/>
            <person name="Chen C."/>
            <person name="Yan M."/>
            <person name="Daum C."/>
            <person name="Ng V."/>
            <person name="Clum A."/>
            <person name="Steindorff A."/>
            <person name="Ohm R.A."/>
            <person name="Martin F."/>
            <person name="Silar P."/>
            <person name="Natvig D.O."/>
            <person name="Lalanne C."/>
            <person name="Gautier V."/>
            <person name="Ament-Velasquez S.L."/>
            <person name="Kruys A."/>
            <person name="Hutchinson M.I."/>
            <person name="Powell A.J."/>
            <person name="Barry K."/>
            <person name="Miller A.N."/>
            <person name="Grigoriev I.V."/>
            <person name="Debuchy R."/>
            <person name="Gladieux P."/>
            <person name="Hiltunen Thoren M."/>
            <person name="Johannesson H."/>
        </authorList>
    </citation>
    <scope>NUCLEOTIDE SEQUENCE</scope>
    <source>
        <strain evidence="2">CBS 958.72</strain>
    </source>
</reference>
<sequence>MEPKKAQYILSAYHGFQMLVAAGILITYGLDVGTRQPYVDGRWYYALMVGTVSFLLAALLAIPPLRRGVTGEGTAALCAVIAILGWVLFGIFAAGYMFAVDSRQKPGVWLDMINAILHTLNSIGYQARFMNCCCFARRSQFTGRADMNMEPYA</sequence>
<evidence type="ECO:0000313" key="3">
    <source>
        <dbReference type="Proteomes" id="UP001287356"/>
    </source>
</evidence>
<feature type="transmembrane region" description="Helical" evidence="1">
    <location>
        <begin position="74"/>
        <end position="99"/>
    </location>
</feature>
<proteinExistence type="predicted"/>
<reference evidence="2" key="2">
    <citation type="submission" date="2023-06" db="EMBL/GenBank/DDBJ databases">
        <authorList>
            <consortium name="Lawrence Berkeley National Laboratory"/>
            <person name="Haridas S."/>
            <person name="Hensen N."/>
            <person name="Bonometti L."/>
            <person name="Westerberg I."/>
            <person name="Brannstrom I.O."/>
            <person name="Guillou S."/>
            <person name="Cros-Aarteil S."/>
            <person name="Calhoun S."/>
            <person name="Kuo A."/>
            <person name="Mondo S."/>
            <person name="Pangilinan J."/>
            <person name="Riley R."/>
            <person name="Labutti K."/>
            <person name="Andreopoulos B."/>
            <person name="Lipzen A."/>
            <person name="Chen C."/>
            <person name="Yanf M."/>
            <person name="Daum C."/>
            <person name="Ng V."/>
            <person name="Clum A."/>
            <person name="Steindorff A."/>
            <person name="Ohm R."/>
            <person name="Martin F."/>
            <person name="Silar P."/>
            <person name="Natvig D."/>
            <person name="Lalanne C."/>
            <person name="Gautier V."/>
            <person name="Ament-Velasquez S.L."/>
            <person name="Kruys A."/>
            <person name="Hutchinson M.I."/>
            <person name="Powell A.J."/>
            <person name="Barry K."/>
            <person name="Miller A.N."/>
            <person name="Grigoriev I.V."/>
            <person name="Debuchy R."/>
            <person name="Gladieux P."/>
            <person name="Thoren M.H."/>
            <person name="Johannesson H."/>
        </authorList>
    </citation>
    <scope>NUCLEOTIDE SEQUENCE</scope>
    <source>
        <strain evidence="2">CBS 958.72</strain>
    </source>
</reference>
<feature type="transmembrane region" description="Helical" evidence="1">
    <location>
        <begin position="42"/>
        <end position="62"/>
    </location>
</feature>
<evidence type="ECO:0000256" key="1">
    <source>
        <dbReference type="SAM" id="Phobius"/>
    </source>
</evidence>
<gene>
    <name evidence="2" type="ORF">B0T24DRAFT_384138</name>
</gene>
<name>A0AAE0JZC8_9PEZI</name>